<keyword evidence="2 6" id="KW-0349">Heme</keyword>
<sequence length="154" mass="16659">MIAATAPNRPYSTLIRLENNGSPMKKLLALLSITVAASAFADHNRAHVDVQIGVLSPRAAAGQVTFNNNCAACHGVNGQGSRVGPPLIHDIYNPGHHDAASFSRAVLKGVQQHHWQFGNMPPQPQIGFSAVSNIMAFIREVQHTNGIQRQEHKM</sequence>
<evidence type="ECO:0000256" key="6">
    <source>
        <dbReference type="PROSITE-ProRule" id="PRU00433"/>
    </source>
</evidence>
<dbReference type="GO" id="GO:0009055">
    <property type="term" value="F:electron transfer activity"/>
    <property type="evidence" value="ECO:0007669"/>
    <property type="project" value="InterPro"/>
</dbReference>
<evidence type="ECO:0000256" key="5">
    <source>
        <dbReference type="ARBA" id="ARBA00023004"/>
    </source>
</evidence>
<evidence type="ECO:0000313" key="8">
    <source>
        <dbReference type="EMBL" id="ATX78064.1"/>
    </source>
</evidence>
<dbReference type="Pfam" id="PF00034">
    <property type="entry name" value="Cytochrom_C"/>
    <property type="match status" value="1"/>
</dbReference>
<dbReference type="Gene3D" id="1.10.760.10">
    <property type="entry name" value="Cytochrome c-like domain"/>
    <property type="match status" value="1"/>
</dbReference>
<evidence type="ECO:0000256" key="1">
    <source>
        <dbReference type="ARBA" id="ARBA00022448"/>
    </source>
</evidence>
<dbReference type="InterPro" id="IPR009056">
    <property type="entry name" value="Cyt_c-like_dom"/>
</dbReference>
<evidence type="ECO:0000256" key="3">
    <source>
        <dbReference type="ARBA" id="ARBA00022723"/>
    </source>
</evidence>
<evidence type="ECO:0000313" key="9">
    <source>
        <dbReference type="Proteomes" id="UP000229757"/>
    </source>
</evidence>
<dbReference type="GO" id="GO:0020037">
    <property type="term" value="F:heme binding"/>
    <property type="evidence" value="ECO:0007669"/>
    <property type="project" value="InterPro"/>
</dbReference>
<organism evidence="8 9">
    <name type="scientific">Reinekea forsetii</name>
    <dbReference type="NCBI Taxonomy" id="1336806"/>
    <lineage>
        <taxon>Bacteria</taxon>
        <taxon>Pseudomonadati</taxon>
        <taxon>Pseudomonadota</taxon>
        <taxon>Gammaproteobacteria</taxon>
        <taxon>Oceanospirillales</taxon>
        <taxon>Saccharospirillaceae</taxon>
        <taxon>Reinekea</taxon>
    </lineage>
</organism>
<dbReference type="PANTHER" id="PTHR37823:SF1">
    <property type="entry name" value="CYTOCHROME C-553-LIKE"/>
    <property type="match status" value="1"/>
</dbReference>
<dbReference type="PROSITE" id="PS51007">
    <property type="entry name" value="CYTC"/>
    <property type="match status" value="1"/>
</dbReference>
<dbReference type="InterPro" id="IPR036909">
    <property type="entry name" value="Cyt_c-like_dom_sf"/>
</dbReference>
<proteinExistence type="predicted"/>
<dbReference type="SUPFAM" id="SSF46626">
    <property type="entry name" value="Cytochrome c"/>
    <property type="match status" value="1"/>
</dbReference>
<reference evidence="8 9" key="1">
    <citation type="journal article" date="2017" name="Environ. Microbiol.">
        <title>Genomic and physiological analyses of 'Reinekea forsetii' reveal a versatile opportunistic lifestyle during spring algae blooms.</title>
        <authorList>
            <person name="Avci B."/>
            <person name="Hahnke R.L."/>
            <person name="Chafee M."/>
            <person name="Fischer T."/>
            <person name="Gruber-Vodicka H."/>
            <person name="Tegetmeyer H.E."/>
            <person name="Harder J."/>
            <person name="Fuchs B.M."/>
            <person name="Amann R.I."/>
            <person name="Teeling H."/>
        </authorList>
    </citation>
    <scope>NUCLEOTIDE SEQUENCE [LARGE SCALE GENOMIC DNA]</scope>
    <source>
        <strain evidence="8 9">Hel1_31_D35</strain>
    </source>
</reference>
<evidence type="ECO:0000259" key="7">
    <source>
        <dbReference type="PROSITE" id="PS51007"/>
    </source>
</evidence>
<dbReference type="Proteomes" id="UP000229757">
    <property type="component" value="Chromosome"/>
</dbReference>
<keyword evidence="5 6" id="KW-0408">Iron</keyword>
<dbReference type="AlphaFoldDB" id="A0A2K8KYY4"/>
<protein>
    <submittedName>
        <fullName evidence="8">Cytochrome c domain protein</fullName>
    </submittedName>
</protein>
<keyword evidence="3 6" id="KW-0479">Metal-binding</keyword>
<dbReference type="PANTHER" id="PTHR37823">
    <property type="entry name" value="CYTOCHROME C-553-LIKE"/>
    <property type="match status" value="1"/>
</dbReference>
<name>A0A2K8KYY4_9GAMM</name>
<dbReference type="InterPro" id="IPR051811">
    <property type="entry name" value="Cytochrome_c550/c551-like"/>
</dbReference>
<dbReference type="KEGG" id="rfo:REIFOR_02943"/>
<keyword evidence="9" id="KW-1185">Reference proteome</keyword>
<evidence type="ECO:0000256" key="4">
    <source>
        <dbReference type="ARBA" id="ARBA00022982"/>
    </source>
</evidence>
<dbReference type="EMBL" id="CP011797">
    <property type="protein sequence ID" value="ATX78064.1"/>
    <property type="molecule type" value="Genomic_DNA"/>
</dbReference>
<evidence type="ECO:0000256" key="2">
    <source>
        <dbReference type="ARBA" id="ARBA00022617"/>
    </source>
</evidence>
<feature type="domain" description="Cytochrome c" evidence="7">
    <location>
        <begin position="57"/>
        <end position="142"/>
    </location>
</feature>
<keyword evidence="1" id="KW-0813">Transport</keyword>
<gene>
    <name evidence="8" type="ORF">REIFOR_02943</name>
</gene>
<accession>A0A2K8KYY4</accession>
<dbReference type="GO" id="GO:0046872">
    <property type="term" value="F:metal ion binding"/>
    <property type="evidence" value="ECO:0007669"/>
    <property type="project" value="UniProtKB-KW"/>
</dbReference>
<keyword evidence="4" id="KW-0249">Electron transport</keyword>